<dbReference type="Pfam" id="PF12259">
    <property type="entry name" value="Baculo_F"/>
    <property type="match status" value="1"/>
</dbReference>
<evidence type="ECO:0000313" key="2">
    <source>
        <dbReference type="EMBL" id="AGR57168.1"/>
    </source>
</evidence>
<keyword evidence="1" id="KW-0812">Transmembrane</keyword>
<dbReference type="Proteomes" id="UP000208100">
    <property type="component" value="Segment"/>
</dbReference>
<gene>
    <name evidence="2" type="primary">f-protein</name>
</gene>
<keyword evidence="1" id="KW-0472">Membrane</keyword>
<accession>S5MRA2</accession>
<dbReference type="OrthoDB" id="2143at10239"/>
<dbReference type="GeneID" id="16479793"/>
<evidence type="ECO:0000256" key="1">
    <source>
        <dbReference type="SAM" id="Phobius"/>
    </source>
</evidence>
<protein>
    <submittedName>
        <fullName evidence="2">F-protein</fullName>
    </submittedName>
</protein>
<dbReference type="InterPro" id="IPR022048">
    <property type="entry name" value="Envelope_fusion-like"/>
</dbReference>
<reference evidence="2 3" key="1">
    <citation type="journal article" date="2013" name="PLoS ONE">
        <title>Comparative Genome Sequence Analysis of Choristoneura occidentalis Freeman and C. rosaceana Harris (Lepidoptera: Tortricidae) Alphabaculoviruses.</title>
        <authorList>
            <person name="Thumbi D.K."/>
            <person name="Beliveau C."/>
            <person name="Cusson M."/>
            <person name="Lapointe R."/>
            <person name="Lucarotti C.J."/>
        </authorList>
    </citation>
    <scope>NUCLEOTIDE SEQUENCE [LARGE SCALE GENOMIC DNA]</scope>
    <source>
        <strain evidence="2">NB_1</strain>
    </source>
</reference>
<name>S5MRA2_9ABAC</name>
<dbReference type="KEGG" id="vg:16479793"/>
<keyword evidence="1" id="KW-1133">Transmembrane helix</keyword>
<organism evidence="2 3">
    <name type="scientific">Choristoneura rosaceana nucleopolyhedrovirus</name>
    <dbReference type="NCBI Taxonomy" id="58094"/>
    <lineage>
        <taxon>Viruses</taxon>
        <taxon>Viruses incertae sedis</taxon>
        <taxon>Naldaviricetes</taxon>
        <taxon>Lefavirales</taxon>
        <taxon>Baculoviridae</taxon>
        <taxon>Alphabaculovirus</taxon>
        <taxon>Alphabaculovirus chorosaceanae</taxon>
    </lineage>
</organism>
<dbReference type="EMBL" id="KC961304">
    <property type="protein sequence ID" value="AGR57168.1"/>
    <property type="molecule type" value="Genomic_DNA"/>
</dbReference>
<evidence type="ECO:0000313" key="3">
    <source>
        <dbReference type="Proteomes" id="UP000208100"/>
    </source>
</evidence>
<feature type="transmembrane region" description="Helical" evidence="1">
    <location>
        <begin position="584"/>
        <end position="609"/>
    </location>
</feature>
<proteinExistence type="predicted"/>
<keyword evidence="3" id="KW-1185">Reference proteome</keyword>
<dbReference type="RefSeq" id="YP_008378484.1">
    <property type="nucleotide sequence ID" value="NC_021924.1"/>
</dbReference>
<sequence>MACVLACIVVLFNCAYATSLINFEPIDDSAGLMFERIGVLRHVTEQRFLFVQTIDYDPLLQELTKILNFARDTRNNATDCSLVKPIKPSKPSGTIARINKYLSSLTQLNNEYVRYTLNSEDRQNNEVYYDINIEYVDAPQTDTVDAHNPPHWSKVSAADVKAVLAAPSRKHVKMLTPILTADNVTTHKYLKYEECMNKNRCAANECLYLKEMHSIMNSRFIENYYVNTLDRLIKQTGRNKLNATNYVLDDKFLLHEMQKLEKNLTAHNLSWAVDFKRERNARFDLSQAYKLHLYANKNMVVLCIAMPLVDTAALKYSLYKVATVPFCRGSMCLMMVPAANYVAVTNTRNFYTYVPADFTTRCKRFTGYDDLLCPAADSTTRCERFTSYDEFLCPASRRVATLDSGLCEIEMFMGRYANDIDSLCNVRIADNNAKQVLLGVLVNNRKWIYAFSNNATVNYSCNGHYDAVLNVPAGVGLVTAQSQLICSVSVNRDAVTFNVDTRSNVTNTRSYWPKNCFNYNNYVNASLLSTPLTDAVTDLSVQQLKKLRSRFYIRDYTAPPNSYFSPRRNDVGAHEPPTQNKVNVVVLVSVLMATGAFSALCVLGVYCACKRYCMHKRCSVVVSFTNDDYQPMVAISNSARANLNIDMPQNNVSKYEKALLFPMEIHRTNNKFV</sequence>